<name>A0A2Z7CTJ1_9LAMI</name>
<dbReference type="Proteomes" id="UP000250235">
    <property type="component" value="Unassembled WGS sequence"/>
</dbReference>
<dbReference type="GO" id="GO:0032259">
    <property type="term" value="P:methylation"/>
    <property type="evidence" value="ECO:0007669"/>
    <property type="project" value="UniProtKB-KW"/>
</dbReference>
<keyword evidence="2" id="KW-0808">Transferase</keyword>
<gene>
    <name evidence="2" type="ORF">F511_23652</name>
</gene>
<keyword evidence="2" id="KW-0489">Methyltransferase</keyword>
<keyword evidence="3" id="KW-1185">Reference proteome</keyword>
<feature type="compositionally biased region" description="Basic and acidic residues" evidence="1">
    <location>
        <begin position="68"/>
        <end position="84"/>
    </location>
</feature>
<proteinExistence type="predicted"/>
<dbReference type="EMBL" id="KQ992988">
    <property type="protein sequence ID" value="KZV49695.1"/>
    <property type="molecule type" value="Genomic_DNA"/>
</dbReference>
<accession>A0A2Z7CTJ1</accession>
<organism evidence="2 3">
    <name type="scientific">Dorcoceras hygrometricum</name>
    <dbReference type="NCBI Taxonomy" id="472368"/>
    <lineage>
        <taxon>Eukaryota</taxon>
        <taxon>Viridiplantae</taxon>
        <taxon>Streptophyta</taxon>
        <taxon>Embryophyta</taxon>
        <taxon>Tracheophyta</taxon>
        <taxon>Spermatophyta</taxon>
        <taxon>Magnoliopsida</taxon>
        <taxon>eudicotyledons</taxon>
        <taxon>Gunneridae</taxon>
        <taxon>Pentapetalae</taxon>
        <taxon>asterids</taxon>
        <taxon>lamiids</taxon>
        <taxon>Lamiales</taxon>
        <taxon>Gesneriaceae</taxon>
        <taxon>Didymocarpoideae</taxon>
        <taxon>Trichosporeae</taxon>
        <taxon>Loxocarpinae</taxon>
        <taxon>Dorcoceras</taxon>
    </lineage>
</organism>
<evidence type="ECO:0000313" key="2">
    <source>
        <dbReference type="EMBL" id="KZV49695.1"/>
    </source>
</evidence>
<evidence type="ECO:0000256" key="1">
    <source>
        <dbReference type="SAM" id="MobiDB-lite"/>
    </source>
</evidence>
<evidence type="ECO:0000313" key="3">
    <source>
        <dbReference type="Proteomes" id="UP000250235"/>
    </source>
</evidence>
<feature type="region of interest" description="Disordered" evidence="1">
    <location>
        <begin position="18"/>
        <end position="108"/>
    </location>
</feature>
<sequence length="405" mass="45975">MNNSYSISSPYRDIRIHKKLCLRREMPPRRRGKGRGQFQDESGDQNEDQRSFSSRGRGWRVEDEGDDLTTRVESMEIVMDRFQDESGDQNEDQRGFPSRGRGRRMEDEVDDLTTRVESMEIVMARMRGRAAIPHSHLPAGLLALMRRVVNYHSSWVGQQQVELLLHLVFGCGVKMSGWGHQVAGLGEVPMHVGVDASLSRIYRLPLCVGSLATPNLPMVIDLIGIFELKGPYCTLTMIDWFLKALSVIPRGSWGVEILVVDRIRRRSSHSTVKCQFPRGIGRSQAPRRHQGGIRIRRCANSGIRALARICQYTLLPMCPSRVCVNCREQAASAVVEVLVRYGVARGNVMSYRVFRFDASEWNLFSGREQILEIGVAGFEEPDVFSMFVDLRDCYPVVLQFFNSFG</sequence>
<reference evidence="2 3" key="1">
    <citation type="journal article" date="2015" name="Proc. Natl. Acad. Sci. U.S.A.">
        <title>The resurrection genome of Boea hygrometrica: A blueprint for survival of dehydration.</title>
        <authorList>
            <person name="Xiao L."/>
            <person name="Yang G."/>
            <person name="Zhang L."/>
            <person name="Yang X."/>
            <person name="Zhao S."/>
            <person name="Ji Z."/>
            <person name="Zhou Q."/>
            <person name="Hu M."/>
            <person name="Wang Y."/>
            <person name="Chen M."/>
            <person name="Xu Y."/>
            <person name="Jin H."/>
            <person name="Xiao X."/>
            <person name="Hu G."/>
            <person name="Bao F."/>
            <person name="Hu Y."/>
            <person name="Wan P."/>
            <person name="Li L."/>
            <person name="Deng X."/>
            <person name="Kuang T."/>
            <person name="Xiang C."/>
            <person name="Zhu J.K."/>
            <person name="Oliver M.J."/>
            <person name="He Y."/>
        </authorList>
    </citation>
    <scope>NUCLEOTIDE SEQUENCE [LARGE SCALE GENOMIC DNA]</scope>
    <source>
        <strain evidence="3">cv. XS01</strain>
    </source>
</reference>
<dbReference type="GO" id="GO:0008168">
    <property type="term" value="F:methyltransferase activity"/>
    <property type="evidence" value="ECO:0007669"/>
    <property type="project" value="UniProtKB-KW"/>
</dbReference>
<dbReference type="AlphaFoldDB" id="A0A2Z7CTJ1"/>
<protein>
    <submittedName>
        <fullName evidence="2">RNA methyltransferase</fullName>
    </submittedName>
</protein>